<dbReference type="PANTHER" id="PTHR43806:SF11">
    <property type="entry name" value="CEREVISIN-RELATED"/>
    <property type="match status" value="1"/>
</dbReference>
<dbReference type="InterPro" id="IPR015500">
    <property type="entry name" value="Peptidase_S8_subtilisin-rel"/>
</dbReference>
<dbReference type="KEGG" id="cfl:Cfla_0593"/>
<evidence type="ECO:0000256" key="4">
    <source>
        <dbReference type="ARBA" id="ARBA00022825"/>
    </source>
</evidence>
<keyword evidence="2 6" id="KW-0645">Protease</keyword>
<dbReference type="PROSITE" id="PS00137">
    <property type="entry name" value="SUBTILASE_HIS"/>
    <property type="match status" value="1"/>
</dbReference>
<dbReference type="Pfam" id="PF16640">
    <property type="entry name" value="Big_3_5"/>
    <property type="match status" value="2"/>
</dbReference>
<evidence type="ECO:0000313" key="12">
    <source>
        <dbReference type="Proteomes" id="UP000000849"/>
    </source>
</evidence>
<feature type="signal peptide" evidence="8">
    <location>
        <begin position="1"/>
        <end position="28"/>
    </location>
</feature>
<dbReference type="HOGENOM" id="CLU_005356_0_0_11"/>
<dbReference type="InterPro" id="IPR022398">
    <property type="entry name" value="Peptidase_S8_His-AS"/>
</dbReference>
<dbReference type="PROSITE" id="PS00138">
    <property type="entry name" value="SUBTILASE_SER"/>
    <property type="match status" value="1"/>
</dbReference>
<feature type="chain" id="PRO_5003077819" evidence="8">
    <location>
        <begin position="29"/>
        <end position="1383"/>
    </location>
</feature>
<dbReference type="InterPro" id="IPR036852">
    <property type="entry name" value="Peptidase_S8/S53_dom_sf"/>
</dbReference>
<dbReference type="eggNOG" id="COG1404">
    <property type="taxonomic scope" value="Bacteria"/>
</dbReference>
<dbReference type="EMBL" id="CP001964">
    <property type="protein sequence ID" value="ADG73505.1"/>
    <property type="molecule type" value="Genomic_DNA"/>
</dbReference>
<evidence type="ECO:0000313" key="11">
    <source>
        <dbReference type="EMBL" id="ADG73505.1"/>
    </source>
</evidence>
<dbReference type="PROSITE" id="PS00136">
    <property type="entry name" value="SUBTILASE_ASP"/>
    <property type="match status" value="1"/>
</dbReference>
<evidence type="ECO:0000259" key="9">
    <source>
        <dbReference type="Pfam" id="PF00082"/>
    </source>
</evidence>
<feature type="domain" description="Peptidase S8/S53" evidence="9">
    <location>
        <begin position="188"/>
        <end position="658"/>
    </location>
</feature>
<evidence type="ECO:0000256" key="7">
    <source>
        <dbReference type="RuleBase" id="RU003355"/>
    </source>
</evidence>
<comment type="similarity">
    <text evidence="1 6 7">Belongs to the peptidase S8 family.</text>
</comment>
<evidence type="ECO:0000256" key="6">
    <source>
        <dbReference type="PROSITE-ProRule" id="PRU01240"/>
    </source>
</evidence>
<dbReference type="Gene3D" id="3.40.50.200">
    <property type="entry name" value="Peptidase S8/S53 domain"/>
    <property type="match status" value="1"/>
</dbReference>
<feature type="active site" description="Charge relay system" evidence="5 6">
    <location>
        <position position="272"/>
    </location>
</feature>
<evidence type="ECO:0000256" key="1">
    <source>
        <dbReference type="ARBA" id="ARBA00011073"/>
    </source>
</evidence>
<keyword evidence="3 6" id="KW-0378">Hydrolase</keyword>
<dbReference type="Gene3D" id="2.60.40.10">
    <property type="entry name" value="Immunoglobulins"/>
    <property type="match status" value="2"/>
</dbReference>
<protein>
    <submittedName>
        <fullName evidence="11">Peptidase S8 and S53 subtilisin kexin sedolisin</fullName>
    </submittedName>
</protein>
<evidence type="ECO:0000259" key="10">
    <source>
        <dbReference type="Pfam" id="PF16640"/>
    </source>
</evidence>
<name>D5UIK6_CELFN</name>
<dbReference type="PROSITE" id="PS51892">
    <property type="entry name" value="SUBTILASE"/>
    <property type="match status" value="1"/>
</dbReference>
<organism evidence="11 12">
    <name type="scientific">Cellulomonas flavigena (strain ATCC 482 / DSM 20109 / BCRC 11376 / JCM 18109 / NBRC 3775 / NCIMB 8073 / NRS 134)</name>
    <dbReference type="NCBI Taxonomy" id="446466"/>
    <lineage>
        <taxon>Bacteria</taxon>
        <taxon>Bacillati</taxon>
        <taxon>Actinomycetota</taxon>
        <taxon>Actinomycetes</taxon>
        <taxon>Micrococcales</taxon>
        <taxon>Cellulomonadaceae</taxon>
        <taxon>Cellulomonas</taxon>
    </lineage>
</organism>
<evidence type="ECO:0000256" key="2">
    <source>
        <dbReference type="ARBA" id="ARBA00022670"/>
    </source>
</evidence>
<feature type="active site" description="Charge relay system" evidence="5 6">
    <location>
        <position position="617"/>
    </location>
</feature>
<dbReference type="GO" id="GO:0004252">
    <property type="term" value="F:serine-type endopeptidase activity"/>
    <property type="evidence" value="ECO:0007669"/>
    <property type="project" value="UniProtKB-UniRule"/>
</dbReference>
<feature type="domain" description="Bacterial Ig-like" evidence="10">
    <location>
        <begin position="1201"/>
        <end position="1283"/>
    </location>
</feature>
<evidence type="ECO:0000256" key="3">
    <source>
        <dbReference type="ARBA" id="ARBA00022801"/>
    </source>
</evidence>
<accession>D5UIK6</accession>
<dbReference type="InterPro" id="IPR000209">
    <property type="entry name" value="Peptidase_S8/S53_dom"/>
</dbReference>
<evidence type="ECO:0000256" key="8">
    <source>
        <dbReference type="SAM" id="SignalP"/>
    </source>
</evidence>
<dbReference type="Gene3D" id="3.50.30.30">
    <property type="match status" value="1"/>
</dbReference>
<feature type="active site" description="Charge relay system" evidence="5 6">
    <location>
        <position position="197"/>
    </location>
</feature>
<keyword evidence="4 6" id="KW-0720">Serine protease</keyword>
<dbReference type="Proteomes" id="UP000000849">
    <property type="component" value="Chromosome"/>
</dbReference>
<proteinExistence type="inferred from homology"/>
<feature type="domain" description="Bacterial Ig-like" evidence="10">
    <location>
        <begin position="1112"/>
        <end position="1189"/>
    </location>
</feature>
<dbReference type="STRING" id="446466.Cfla_0593"/>
<dbReference type="InterPro" id="IPR034213">
    <property type="entry name" value="S8_Vpr-like"/>
</dbReference>
<sequence>MPRRSLAGLTAVSVALTGALLGVPSAAAAPPDPSGLSDLLVTRDAPLDRVASESGPAVGDALAEATGTVTAFVELETPSGVEVAQDGGSPAQVRAAAERTQAAAEDVVPAEAAPAGARTLTAQPQRLGTVTNLLSGALVLGDADQVRALADDPGVRSVRLVGTRTLDNAAQVEFTKALATWQSTGVLGTDVTVGIIDTGIDYTHAAFGGPGTVEAYEAAYGEDGTGPVPAGSFDPEKYLGGYDFAGRDYDANGTPEQRVAAPDENPIDVHGHGTHVAGTAGGYGVTPDGETFDGDYAALTSVADWPVGPGTAPKAGLYALKVFGDVAGSTALTALALDWAADPDGDGSFDDRLDVLNLSLGASGAPADDPESTQVAELTALGTTVVLSAGNEGDIEDIGGSPGNGYAGLTVAWSVGKDLPFDAVEVTAASDEALAGRYAGQNSVAYLGEDVEAPVAYVGARFDGCTAFTAEQAAAVAGKIAYLWWDDDDATRACGSAARFNNATAAGAVGVLLPTTVPVFAAGIAGNDKVPGFQMTAATTVKLLPEIESGTLVARIGPSLALATRQDVAPDTLSGSSSRGAHGALGWAKPDVAAPGQQIVSAGVGSGNDGASSNGTSMASPHVAGIAALVTEAHPGWSAAQVKASIVNTATHDLATEPGGDLFYGPARVGSGRVDALAAVTNDTLVHNAELPQQTSVSFGVVPLADTKVTIRKAVTVQNLGSTARTYSTKVTSSTTAGGATITAAPASLRVPAGGSGVVTLTFTADPATVAREIDPTMQAEQIPGLQREFVSQVSGRLVLTSGDKEWRLPVQGTPRPTTDLEASDVTFGPGADTGEIAFTGRDVEAAGWYGLATPLVHAADSPRLEAVPAEVETSRSTVAAGDIRHVGWTSTAPALAADGDDLTDPTAHGYLGVGIATDADWAVLGHALTVWVHVDTDRDGETDVVALVSKLADTDYSVVETYDLESGDLLAGPELLYPFAGEIEMGSFDNSTVVVPVPLAALGVAEGTQVDVSVETRSEYAYPADGIVDEVGPFTVDPWAPPLWFDSNIGADFVSQTFDGATVTAHRGPGAEDAKVLVLHHLNGAGDRAQVVAVDAAEVVATTTSLDVESAGVAGEETLLQVSVSPPEATGSVTFYDGETELGSTEVVDGAAVRSTSELGAGTHRLRAAYVPDDPRFAASESEVVEVELAPSASTTTLRLSPTVARYGQATTATVTVKGASWAPSGTVTVRERGKVLATADVTVDGLTGTATLTLPRDLAAGTHRLDAVFEGSTDVTRSSAAGQLRVLPAAATATLETASWTVARNSRPTVTVRVGGTEGAPPATGRVTVLLGVQPAGTVRLVDGVATVTLPAVRTSSVVTALYHGDGNYLPTATARAIRVG</sequence>
<keyword evidence="12" id="KW-1185">Reference proteome</keyword>
<dbReference type="InterPro" id="IPR032109">
    <property type="entry name" value="Big_3_5"/>
</dbReference>
<dbReference type="InterPro" id="IPR013783">
    <property type="entry name" value="Ig-like_fold"/>
</dbReference>
<dbReference type="GO" id="GO:0006508">
    <property type="term" value="P:proteolysis"/>
    <property type="evidence" value="ECO:0007669"/>
    <property type="project" value="UniProtKB-KW"/>
</dbReference>
<evidence type="ECO:0000256" key="5">
    <source>
        <dbReference type="PIRSR" id="PIRSR615500-1"/>
    </source>
</evidence>
<dbReference type="RefSeq" id="WP_013115839.1">
    <property type="nucleotide sequence ID" value="NC_014151.1"/>
</dbReference>
<dbReference type="InterPro" id="IPR050131">
    <property type="entry name" value="Peptidase_S8_subtilisin-like"/>
</dbReference>
<dbReference type="InterPro" id="IPR023828">
    <property type="entry name" value="Peptidase_S8_Ser-AS"/>
</dbReference>
<dbReference type="Pfam" id="PF00082">
    <property type="entry name" value="Peptidase_S8"/>
    <property type="match status" value="1"/>
</dbReference>
<dbReference type="CDD" id="cd07474">
    <property type="entry name" value="Peptidases_S8_subtilisin_Vpr-like"/>
    <property type="match status" value="1"/>
</dbReference>
<dbReference type="GO" id="GO:0005975">
    <property type="term" value="P:carbohydrate metabolic process"/>
    <property type="evidence" value="ECO:0007669"/>
    <property type="project" value="UniProtKB-ARBA"/>
</dbReference>
<dbReference type="PANTHER" id="PTHR43806">
    <property type="entry name" value="PEPTIDASE S8"/>
    <property type="match status" value="1"/>
</dbReference>
<dbReference type="OrthoDB" id="9813435at2"/>
<keyword evidence="8" id="KW-0732">Signal</keyword>
<reference evidence="11 12" key="1">
    <citation type="journal article" date="2010" name="Stand. Genomic Sci.">
        <title>Complete genome sequence of Cellulomonas flavigena type strain (134).</title>
        <authorList>
            <person name="Abt B."/>
            <person name="Foster B."/>
            <person name="Lapidus A."/>
            <person name="Clum A."/>
            <person name="Sun H."/>
            <person name="Pukall R."/>
            <person name="Lucas S."/>
            <person name="Glavina Del Rio T."/>
            <person name="Nolan M."/>
            <person name="Tice H."/>
            <person name="Cheng J.F."/>
            <person name="Pitluck S."/>
            <person name="Liolios K."/>
            <person name="Ivanova N."/>
            <person name="Mavromatis K."/>
            <person name="Ovchinnikova G."/>
            <person name="Pati A."/>
            <person name="Goodwin L."/>
            <person name="Chen A."/>
            <person name="Palaniappan K."/>
            <person name="Land M."/>
            <person name="Hauser L."/>
            <person name="Chang Y.J."/>
            <person name="Jeffries C.D."/>
            <person name="Rohde M."/>
            <person name="Goker M."/>
            <person name="Woyke T."/>
            <person name="Bristow J."/>
            <person name="Eisen J.A."/>
            <person name="Markowitz V."/>
            <person name="Hugenholtz P."/>
            <person name="Kyrpides N.C."/>
            <person name="Klenk H.P."/>
        </authorList>
    </citation>
    <scope>NUCLEOTIDE SEQUENCE [LARGE SCALE GENOMIC DNA]</scope>
    <source>
        <strain evidence="12">ATCC 482 / DSM 20109 / BCRC 11376 / JCM 18109 / NBRC 3775 / NCIMB 8073 / NRS 134</strain>
    </source>
</reference>
<dbReference type="InterPro" id="IPR023827">
    <property type="entry name" value="Peptidase_S8_Asp-AS"/>
</dbReference>
<gene>
    <name evidence="11" type="ordered locus">Cfla_0593</name>
</gene>
<dbReference type="SUPFAM" id="SSF52743">
    <property type="entry name" value="Subtilisin-like"/>
    <property type="match status" value="1"/>
</dbReference>
<dbReference type="PRINTS" id="PR00723">
    <property type="entry name" value="SUBTILISIN"/>
</dbReference>